<protein>
    <submittedName>
        <fullName evidence="1">Uncharacterized protein</fullName>
    </submittedName>
</protein>
<accession>A0A0F9BAJ1</accession>
<dbReference type="EMBL" id="LAZR01038658">
    <property type="protein sequence ID" value="KKL18969.1"/>
    <property type="molecule type" value="Genomic_DNA"/>
</dbReference>
<comment type="caution">
    <text evidence="1">The sequence shown here is derived from an EMBL/GenBank/DDBJ whole genome shotgun (WGS) entry which is preliminary data.</text>
</comment>
<name>A0A0F9BAJ1_9ZZZZ</name>
<evidence type="ECO:0000313" key="1">
    <source>
        <dbReference type="EMBL" id="KKL18969.1"/>
    </source>
</evidence>
<dbReference type="AlphaFoldDB" id="A0A0F9BAJ1"/>
<reference evidence="1" key="1">
    <citation type="journal article" date="2015" name="Nature">
        <title>Complex archaea that bridge the gap between prokaryotes and eukaryotes.</title>
        <authorList>
            <person name="Spang A."/>
            <person name="Saw J.H."/>
            <person name="Jorgensen S.L."/>
            <person name="Zaremba-Niedzwiedzka K."/>
            <person name="Martijn J."/>
            <person name="Lind A.E."/>
            <person name="van Eijk R."/>
            <person name="Schleper C."/>
            <person name="Guy L."/>
            <person name="Ettema T.J."/>
        </authorList>
    </citation>
    <scope>NUCLEOTIDE SEQUENCE</scope>
</reference>
<gene>
    <name evidence="1" type="ORF">LCGC14_2470180</name>
</gene>
<sequence>MGSREVVNSLRHMPYNRPGRPHRTRSIWVILTWLAILDKAGYEHITSCAFLGGPQSRMRFRTDSRYTLDMESRELPGRAWRSASVSVPLAIPAICKHLTCPVAPHCLFGEIVDSGRPVHARSLAWRRLCGGQGRRNRRMRCKGRGATAIGASAGISRLDRRSSILGHPRAVWGLLGASPAGYIRVRLDGGREPGSLVGACRQEFQGLHIGVGAKPTAVHGPSPWASCGALPGYFGFFGAAGGLRCLPMRLSSFIRWGWSDSRSRTSCHCTTARWYFRASS</sequence>
<organism evidence="1">
    <name type="scientific">marine sediment metagenome</name>
    <dbReference type="NCBI Taxonomy" id="412755"/>
    <lineage>
        <taxon>unclassified sequences</taxon>
        <taxon>metagenomes</taxon>
        <taxon>ecological metagenomes</taxon>
    </lineage>
</organism>
<proteinExistence type="predicted"/>